<dbReference type="AlphaFoldDB" id="A0A250WYK3"/>
<proteinExistence type="predicted"/>
<dbReference type="Proteomes" id="UP000232323">
    <property type="component" value="Unassembled WGS sequence"/>
</dbReference>
<comment type="caution">
    <text evidence="1">The sequence shown here is derived from an EMBL/GenBank/DDBJ whole genome shotgun (WGS) entry which is preliminary data.</text>
</comment>
<organism evidence="1 2">
    <name type="scientific">Chlamydomonas eustigma</name>
    <dbReference type="NCBI Taxonomy" id="1157962"/>
    <lineage>
        <taxon>Eukaryota</taxon>
        <taxon>Viridiplantae</taxon>
        <taxon>Chlorophyta</taxon>
        <taxon>core chlorophytes</taxon>
        <taxon>Chlorophyceae</taxon>
        <taxon>CS clade</taxon>
        <taxon>Chlamydomonadales</taxon>
        <taxon>Chlamydomonadaceae</taxon>
        <taxon>Chlamydomonas</taxon>
    </lineage>
</organism>
<accession>A0A250WYK3</accession>
<dbReference type="EMBL" id="BEGY01000014">
    <property type="protein sequence ID" value="GAX75924.1"/>
    <property type="molecule type" value="Genomic_DNA"/>
</dbReference>
<protein>
    <submittedName>
        <fullName evidence="1">Uncharacterized protein</fullName>
    </submittedName>
</protein>
<gene>
    <name evidence="1" type="ORF">CEUSTIGMA_g3367.t1</name>
</gene>
<keyword evidence="2" id="KW-1185">Reference proteome</keyword>
<sequence>MPWDLFMQAGHQSQAFRLCQYFKSQFVRPKLFPGNYFARSAEEVGIHTEHTGPCLVLFTELELSVEEVTSWFLNSLIRRHVTRLYWMDSRGQFQETSSSSSKIDARVMQLTENSPGSIAVSRQELLQQISTLSLEETTIFRLSCNPRSLEKFLEVSQEYLSLTLVHALLYH</sequence>
<evidence type="ECO:0000313" key="2">
    <source>
        <dbReference type="Proteomes" id="UP000232323"/>
    </source>
</evidence>
<name>A0A250WYK3_9CHLO</name>
<reference evidence="1 2" key="1">
    <citation type="submission" date="2017-08" db="EMBL/GenBank/DDBJ databases">
        <title>Acidophilic green algal genome provides insights into adaptation to an acidic environment.</title>
        <authorList>
            <person name="Hirooka S."/>
            <person name="Hirose Y."/>
            <person name="Kanesaki Y."/>
            <person name="Higuchi S."/>
            <person name="Fujiwara T."/>
            <person name="Onuma R."/>
            <person name="Era A."/>
            <person name="Ohbayashi R."/>
            <person name="Uzuka A."/>
            <person name="Nozaki H."/>
            <person name="Yoshikawa H."/>
            <person name="Miyagishima S.Y."/>
        </authorList>
    </citation>
    <scope>NUCLEOTIDE SEQUENCE [LARGE SCALE GENOMIC DNA]</scope>
    <source>
        <strain evidence="1 2">NIES-2499</strain>
    </source>
</reference>
<evidence type="ECO:0000313" key="1">
    <source>
        <dbReference type="EMBL" id="GAX75924.1"/>
    </source>
</evidence>